<organism evidence="10 11">
    <name type="scientific">Trinickia dabaoshanensis</name>
    <dbReference type="NCBI Taxonomy" id="564714"/>
    <lineage>
        <taxon>Bacteria</taxon>
        <taxon>Pseudomonadati</taxon>
        <taxon>Pseudomonadota</taxon>
        <taxon>Betaproteobacteria</taxon>
        <taxon>Burkholderiales</taxon>
        <taxon>Burkholderiaceae</taxon>
        <taxon>Trinickia</taxon>
    </lineage>
</organism>
<evidence type="ECO:0000313" key="11">
    <source>
        <dbReference type="Proteomes" id="UP000235616"/>
    </source>
</evidence>
<reference evidence="10 11" key="1">
    <citation type="submission" date="2018-01" db="EMBL/GenBank/DDBJ databases">
        <title>Whole genome analyses suggest that Burkholderia sensu lato contains two further novel genera in the rhizoxinica-symbiotica group Mycetohabitans gen. nov., and Trinickia gen. nov.: implications for the evolution of diazotrophy and nodulation in the Burkholderiaceae.</title>
        <authorList>
            <person name="Estrada-de los Santos P."/>
            <person name="Palmer M."/>
            <person name="Chavez-Ramirez B."/>
            <person name="Beukes C."/>
            <person name="Steenkamp E.T."/>
            <person name="Hirsch A.M."/>
            <person name="Manyaka P."/>
            <person name="Maluk M."/>
            <person name="Lafos M."/>
            <person name="Crook M."/>
            <person name="Gross E."/>
            <person name="Simon M.F."/>
            <person name="Bueno dos Reis Junior F."/>
            <person name="Poole P.S."/>
            <person name="Venter S.N."/>
            <person name="James E.K."/>
        </authorList>
    </citation>
    <scope>NUCLEOTIDE SEQUENCE [LARGE SCALE GENOMIC DNA]</scope>
    <source>
        <strain evidence="10 11">GIMN1.004</strain>
    </source>
</reference>
<keyword evidence="4" id="KW-1003">Cell membrane</keyword>
<dbReference type="PROSITE" id="PS51012">
    <property type="entry name" value="ABC_TM2"/>
    <property type="match status" value="1"/>
</dbReference>
<dbReference type="PANTHER" id="PTHR30294:SF29">
    <property type="entry name" value="MULTIDRUG ABC TRANSPORTER PERMEASE YBHS-RELATED"/>
    <property type="match status" value="1"/>
</dbReference>
<feature type="transmembrane region" description="Helical" evidence="8">
    <location>
        <begin position="348"/>
        <end position="370"/>
    </location>
</feature>
<keyword evidence="7 8" id="KW-0472">Membrane</keyword>
<dbReference type="RefSeq" id="WP_102648106.1">
    <property type="nucleotide sequence ID" value="NZ_PNYA01000027.1"/>
</dbReference>
<evidence type="ECO:0000256" key="3">
    <source>
        <dbReference type="ARBA" id="ARBA00022448"/>
    </source>
</evidence>
<comment type="similarity">
    <text evidence="2">Belongs to the ABC-2 integral membrane protein family.</text>
</comment>
<comment type="caution">
    <text evidence="10">The sequence shown here is derived from an EMBL/GenBank/DDBJ whole genome shotgun (WGS) entry which is preliminary data.</text>
</comment>
<dbReference type="Proteomes" id="UP000235616">
    <property type="component" value="Unassembled WGS sequence"/>
</dbReference>
<evidence type="ECO:0000256" key="1">
    <source>
        <dbReference type="ARBA" id="ARBA00004651"/>
    </source>
</evidence>
<dbReference type="InterPro" id="IPR013525">
    <property type="entry name" value="ABC2_TM"/>
</dbReference>
<evidence type="ECO:0000256" key="2">
    <source>
        <dbReference type="ARBA" id="ARBA00007783"/>
    </source>
</evidence>
<dbReference type="PANTHER" id="PTHR30294">
    <property type="entry name" value="MEMBRANE COMPONENT OF ABC TRANSPORTER YHHJ-RELATED"/>
    <property type="match status" value="1"/>
</dbReference>
<protein>
    <submittedName>
        <fullName evidence="10">ABC transporter permease</fullName>
    </submittedName>
</protein>
<evidence type="ECO:0000259" key="9">
    <source>
        <dbReference type="PROSITE" id="PS51012"/>
    </source>
</evidence>
<comment type="subcellular location">
    <subcellularLocation>
        <location evidence="1">Cell membrane</location>
        <topology evidence="1">Multi-pass membrane protein</topology>
    </subcellularLocation>
</comment>
<keyword evidence="5 8" id="KW-0812">Transmembrane</keyword>
<feature type="transmembrane region" description="Helical" evidence="8">
    <location>
        <begin position="232"/>
        <end position="254"/>
    </location>
</feature>
<gene>
    <name evidence="10" type="ORF">C0Z18_24780</name>
</gene>
<dbReference type="InterPro" id="IPR047817">
    <property type="entry name" value="ABC2_TM_bact-type"/>
</dbReference>
<evidence type="ECO:0000256" key="5">
    <source>
        <dbReference type="ARBA" id="ARBA00022692"/>
    </source>
</evidence>
<evidence type="ECO:0000313" key="10">
    <source>
        <dbReference type="EMBL" id="PMS15955.1"/>
    </source>
</evidence>
<evidence type="ECO:0000256" key="4">
    <source>
        <dbReference type="ARBA" id="ARBA00022475"/>
    </source>
</evidence>
<feature type="transmembrane region" description="Helical" evidence="8">
    <location>
        <begin position="320"/>
        <end position="336"/>
    </location>
</feature>
<dbReference type="Pfam" id="PF12698">
    <property type="entry name" value="ABC2_membrane_3"/>
    <property type="match status" value="1"/>
</dbReference>
<feature type="transmembrane region" description="Helical" evidence="8">
    <location>
        <begin position="183"/>
        <end position="206"/>
    </location>
</feature>
<keyword evidence="3" id="KW-0813">Transport</keyword>
<keyword evidence="6 8" id="KW-1133">Transmembrane helix</keyword>
<dbReference type="InterPro" id="IPR051449">
    <property type="entry name" value="ABC-2_transporter_component"/>
</dbReference>
<proteinExistence type="inferred from homology"/>
<evidence type="ECO:0000256" key="8">
    <source>
        <dbReference type="SAM" id="Phobius"/>
    </source>
</evidence>
<name>A0A2N7VFM5_9BURK</name>
<sequence length="378" mass="41376">MKPRRLLAIAYKEALQIWRDSRSLAIALLMPLMQMLLLGYGVSLDIRHVPLCVRDEAHTQASRELVERFVASGWFASQRALASEPSVREAIDRGRCAGVVTIPVDFTRVLTTTGVAPVQAVFDATDTNTTNIAIGYAQGVVARTTADFETRWAADHGMPVPTVGTIDFEPRVWYNEGLDSRNFIIPGVVAVILALVGAQLTSLTVAREWERGTMEQLISTPVTALELMLGKLVPYFAIGFTDAVFCIVGAVYWFHVPFRGSLLTLAATTALFTLVVLGIGYLMSVRIHSQLGASQVALLLTMLPTTMLSGYTFAIEQMPAPIRAVTLLVYARYYVTILRSVFLKGSTLIDLAIPVAALAAYALVIGWLSVRAFRKHLD</sequence>
<dbReference type="AlphaFoldDB" id="A0A2N7VFM5"/>
<dbReference type="EMBL" id="PNYA01000027">
    <property type="protein sequence ID" value="PMS15955.1"/>
    <property type="molecule type" value="Genomic_DNA"/>
</dbReference>
<keyword evidence="11" id="KW-1185">Reference proteome</keyword>
<dbReference type="GO" id="GO:0140359">
    <property type="term" value="F:ABC-type transporter activity"/>
    <property type="evidence" value="ECO:0007669"/>
    <property type="project" value="InterPro"/>
</dbReference>
<feature type="transmembrane region" description="Helical" evidence="8">
    <location>
        <begin position="296"/>
        <end position="314"/>
    </location>
</feature>
<feature type="domain" description="ABC transmembrane type-2" evidence="9">
    <location>
        <begin position="150"/>
        <end position="376"/>
    </location>
</feature>
<evidence type="ECO:0000256" key="6">
    <source>
        <dbReference type="ARBA" id="ARBA00022989"/>
    </source>
</evidence>
<dbReference type="GO" id="GO:0005886">
    <property type="term" value="C:plasma membrane"/>
    <property type="evidence" value="ECO:0007669"/>
    <property type="project" value="UniProtKB-SubCell"/>
</dbReference>
<dbReference type="OrthoDB" id="9808686at2"/>
<accession>A0A2N7VFM5</accession>
<feature type="transmembrane region" description="Helical" evidence="8">
    <location>
        <begin position="260"/>
        <end position="284"/>
    </location>
</feature>
<evidence type="ECO:0000256" key="7">
    <source>
        <dbReference type="ARBA" id="ARBA00023136"/>
    </source>
</evidence>